<organism evidence="4">
    <name type="scientific">freshwater metagenome</name>
    <dbReference type="NCBI Taxonomy" id="449393"/>
    <lineage>
        <taxon>unclassified sequences</taxon>
        <taxon>metagenomes</taxon>
        <taxon>ecological metagenomes</taxon>
    </lineage>
</organism>
<dbReference type="EMBL" id="CAFBLP010000115">
    <property type="protein sequence ID" value="CAB4892029.1"/>
    <property type="molecule type" value="Genomic_DNA"/>
</dbReference>
<comment type="similarity">
    <text evidence="1">Belongs to the ComF/GntX family.</text>
</comment>
<accession>A0A6J7FHZ2</accession>
<feature type="domain" description="Phosphoribosyltransferase" evidence="3">
    <location>
        <begin position="145"/>
        <end position="193"/>
    </location>
</feature>
<gene>
    <name evidence="4" type="ORF">UFOPK3376_02915</name>
</gene>
<dbReference type="PANTHER" id="PTHR47505:SF1">
    <property type="entry name" value="DNA UTILIZATION PROTEIN YHGH"/>
    <property type="match status" value="1"/>
</dbReference>
<name>A0A6J7FHZ2_9ZZZZ</name>
<feature type="region of interest" description="Disordered" evidence="2">
    <location>
        <begin position="122"/>
        <end position="143"/>
    </location>
</feature>
<evidence type="ECO:0000256" key="1">
    <source>
        <dbReference type="ARBA" id="ARBA00008007"/>
    </source>
</evidence>
<dbReference type="AlphaFoldDB" id="A0A6J7FHZ2"/>
<feature type="region of interest" description="Disordered" evidence="2">
    <location>
        <begin position="194"/>
        <end position="261"/>
    </location>
</feature>
<sequence>MLMKRCAGCGEPGAELCRRCRFALVAAPPVTTSSGIVAATQFVGLSKDLVIGLKFRNQRRLAHHLAEQLSRRLDPTQIDIITWAPTSRRRAHRRGYDQAELLARALAARWRKPCRRMLFRRHGQAQTGRTRADRLHGPSFDSRPLRNPPRVLVIDDVVTTGATLLAARDALLAAGARSVVLAAVAATPDSLNRPAQVRPAQVRPAQVRPASNSTAAMAGPLSSSTTTPYSPTASAAVTLDNTSSRKAVRPATASNLVSASS</sequence>
<dbReference type="InterPro" id="IPR051910">
    <property type="entry name" value="ComF/GntX_DNA_util-trans"/>
</dbReference>
<dbReference type="SUPFAM" id="SSF53271">
    <property type="entry name" value="PRTase-like"/>
    <property type="match status" value="1"/>
</dbReference>
<reference evidence="4" key="1">
    <citation type="submission" date="2020-05" db="EMBL/GenBank/DDBJ databases">
        <authorList>
            <person name="Chiriac C."/>
            <person name="Salcher M."/>
            <person name="Ghai R."/>
            <person name="Kavagutti S V."/>
        </authorList>
    </citation>
    <scope>NUCLEOTIDE SEQUENCE</scope>
</reference>
<protein>
    <submittedName>
        <fullName evidence="4">Unannotated protein</fullName>
    </submittedName>
</protein>
<feature type="compositionally biased region" description="Low complexity" evidence="2">
    <location>
        <begin position="220"/>
        <end position="238"/>
    </location>
</feature>
<proteinExistence type="inferred from homology"/>
<evidence type="ECO:0000313" key="4">
    <source>
        <dbReference type="EMBL" id="CAB4892029.1"/>
    </source>
</evidence>
<dbReference type="Gene3D" id="3.40.50.2020">
    <property type="match status" value="1"/>
</dbReference>
<evidence type="ECO:0000259" key="3">
    <source>
        <dbReference type="Pfam" id="PF00156"/>
    </source>
</evidence>
<dbReference type="PANTHER" id="PTHR47505">
    <property type="entry name" value="DNA UTILIZATION PROTEIN YHGH"/>
    <property type="match status" value="1"/>
</dbReference>
<dbReference type="InterPro" id="IPR029057">
    <property type="entry name" value="PRTase-like"/>
</dbReference>
<dbReference type="InterPro" id="IPR000836">
    <property type="entry name" value="PRTase_dom"/>
</dbReference>
<dbReference type="Pfam" id="PF00156">
    <property type="entry name" value="Pribosyltran"/>
    <property type="match status" value="1"/>
</dbReference>
<evidence type="ECO:0000256" key="2">
    <source>
        <dbReference type="SAM" id="MobiDB-lite"/>
    </source>
</evidence>
<feature type="compositionally biased region" description="Polar residues" evidence="2">
    <location>
        <begin position="252"/>
        <end position="261"/>
    </location>
</feature>